<comment type="caution">
    <text evidence="8">The sequence shown here is derived from an EMBL/GenBank/DDBJ whole genome shotgun (WGS) entry which is preliminary data.</text>
</comment>
<evidence type="ECO:0000256" key="4">
    <source>
        <dbReference type="ARBA" id="ARBA00022729"/>
    </source>
</evidence>
<dbReference type="AlphaFoldDB" id="A0A261XWR7"/>
<keyword evidence="2 7" id="KW-0121">Carboxypeptidase</keyword>
<dbReference type="PROSITE" id="PS00131">
    <property type="entry name" value="CARBOXYPEPT_SER_SER"/>
    <property type="match status" value="1"/>
</dbReference>
<evidence type="ECO:0000256" key="3">
    <source>
        <dbReference type="ARBA" id="ARBA00022670"/>
    </source>
</evidence>
<evidence type="ECO:0000313" key="9">
    <source>
        <dbReference type="Proteomes" id="UP000242875"/>
    </source>
</evidence>
<dbReference type="PANTHER" id="PTHR11802">
    <property type="entry name" value="SERINE PROTEASE FAMILY S10 SERINE CARBOXYPEPTIDASE"/>
    <property type="match status" value="1"/>
</dbReference>
<dbReference type="EMBL" id="MVBO01000134">
    <property type="protein sequence ID" value="OZJ02684.1"/>
    <property type="molecule type" value="Genomic_DNA"/>
</dbReference>
<evidence type="ECO:0000313" key="8">
    <source>
        <dbReference type="EMBL" id="OZJ02684.1"/>
    </source>
</evidence>
<keyword evidence="3 7" id="KW-0645">Protease</keyword>
<keyword evidence="5 7" id="KW-0378">Hydrolase</keyword>
<dbReference type="InterPro" id="IPR033124">
    <property type="entry name" value="Ser_caboxypep_his_AS"/>
</dbReference>
<evidence type="ECO:0000256" key="2">
    <source>
        <dbReference type="ARBA" id="ARBA00022645"/>
    </source>
</evidence>
<dbReference type="InterPro" id="IPR018202">
    <property type="entry name" value="Ser_caboxypep_ser_AS"/>
</dbReference>
<dbReference type="GO" id="GO:0000324">
    <property type="term" value="C:fungal-type vacuole"/>
    <property type="evidence" value="ECO:0007669"/>
    <property type="project" value="TreeGrafter"/>
</dbReference>
<keyword evidence="9" id="KW-1185">Reference proteome</keyword>
<dbReference type="Proteomes" id="UP000242875">
    <property type="component" value="Unassembled WGS sequence"/>
</dbReference>
<protein>
    <recommendedName>
        <fullName evidence="7">Carboxypeptidase</fullName>
        <ecNumber evidence="7">3.4.16.-</ecNumber>
    </recommendedName>
</protein>
<evidence type="ECO:0000256" key="6">
    <source>
        <dbReference type="ARBA" id="ARBA00023180"/>
    </source>
</evidence>
<keyword evidence="6" id="KW-0325">Glycoprotein</keyword>
<comment type="similarity">
    <text evidence="1 7">Belongs to the peptidase S10 family.</text>
</comment>
<dbReference type="SUPFAM" id="SSF53474">
    <property type="entry name" value="alpha/beta-Hydrolases"/>
    <property type="match status" value="1"/>
</dbReference>
<evidence type="ECO:0000256" key="5">
    <source>
        <dbReference type="ARBA" id="ARBA00022801"/>
    </source>
</evidence>
<evidence type="ECO:0000256" key="1">
    <source>
        <dbReference type="ARBA" id="ARBA00009431"/>
    </source>
</evidence>
<dbReference type="GO" id="GO:0006508">
    <property type="term" value="P:proteolysis"/>
    <property type="evidence" value="ECO:0007669"/>
    <property type="project" value="UniProtKB-KW"/>
</dbReference>
<evidence type="ECO:0000256" key="7">
    <source>
        <dbReference type="RuleBase" id="RU361156"/>
    </source>
</evidence>
<feature type="signal peptide" evidence="7">
    <location>
        <begin position="1"/>
        <end position="22"/>
    </location>
</feature>
<dbReference type="EC" id="3.4.16.-" evidence="7"/>
<feature type="chain" id="PRO_5011818812" description="Carboxypeptidase" evidence="7">
    <location>
        <begin position="23"/>
        <end position="483"/>
    </location>
</feature>
<dbReference type="PRINTS" id="PR00724">
    <property type="entry name" value="CRBOXYPTASEC"/>
</dbReference>
<dbReference type="GO" id="GO:0004185">
    <property type="term" value="F:serine-type carboxypeptidase activity"/>
    <property type="evidence" value="ECO:0007669"/>
    <property type="project" value="UniProtKB-UniRule"/>
</dbReference>
<name>A0A261XWR7_9FUNG</name>
<organism evidence="8 9">
    <name type="scientific">Bifiguratus adelaidae</name>
    <dbReference type="NCBI Taxonomy" id="1938954"/>
    <lineage>
        <taxon>Eukaryota</taxon>
        <taxon>Fungi</taxon>
        <taxon>Fungi incertae sedis</taxon>
        <taxon>Mucoromycota</taxon>
        <taxon>Mucoromycotina</taxon>
        <taxon>Endogonomycetes</taxon>
        <taxon>Endogonales</taxon>
        <taxon>Endogonales incertae sedis</taxon>
        <taxon>Bifiguratus</taxon>
    </lineage>
</organism>
<dbReference type="Gene3D" id="1.10.287.410">
    <property type="match status" value="1"/>
</dbReference>
<accession>A0A261XWR7</accession>
<dbReference type="InterPro" id="IPR001563">
    <property type="entry name" value="Peptidase_S10"/>
</dbReference>
<dbReference type="Gene3D" id="3.40.50.1820">
    <property type="entry name" value="alpha/beta hydrolase"/>
    <property type="match status" value="1"/>
</dbReference>
<dbReference type="Pfam" id="PF00450">
    <property type="entry name" value="Peptidase_S10"/>
    <property type="match status" value="1"/>
</dbReference>
<reference evidence="8 9" key="1">
    <citation type="journal article" date="2017" name="Mycologia">
        <title>Bifiguratus adelaidae, gen. et sp. nov., a new member of Mucoromycotina in endophytic and soil-dwelling habitats.</title>
        <authorList>
            <person name="Torres-Cruz T.J."/>
            <person name="Billingsley Tobias T.L."/>
            <person name="Almatruk M."/>
            <person name="Hesse C."/>
            <person name="Kuske C.R."/>
            <person name="Desiro A."/>
            <person name="Benucci G.M."/>
            <person name="Bonito G."/>
            <person name="Stajich J.E."/>
            <person name="Dunlap C."/>
            <person name="Arnold A.E."/>
            <person name="Porras-Alfaro A."/>
        </authorList>
    </citation>
    <scope>NUCLEOTIDE SEQUENCE [LARGE SCALE GENOMIC DNA]</scope>
    <source>
        <strain evidence="8 9">AZ0501</strain>
    </source>
</reference>
<dbReference type="OrthoDB" id="443318at2759"/>
<proteinExistence type="inferred from homology"/>
<keyword evidence="4 7" id="KW-0732">Signal</keyword>
<dbReference type="PANTHER" id="PTHR11802:SF113">
    <property type="entry name" value="SERINE CARBOXYPEPTIDASE CTSA-4.1"/>
    <property type="match status" value="1"/>
</dbReference>
<gene>
    <name evidence="8" type="ORF">BZG36_04056</name>
</gene>
<dbReference type="PROSITE" id="PS00560">
    <property type="entry name" value="CARBOXYPEPT_SER_HIS"/>
    <property type="match status" value="1"/>
</dbReference>
<sequence>MAGLKLVKRLLTVGLLAQSTWGQLLPLQQEYFGSEPVSELQLDTQSFTTLSNDKFNGYSVRIKESRMCDDVKQYSGYLDTETDDHFFFYFFESRNDPKNDPTMLWMNGGPGCSSMMGLWMELGPCAVQEGGERVERNPFSWNEAANIIFLDQPVNVGYSYGKTNVGTTVKSAEMVYVFLQLFFEHFPKYQKQGFHVAGESYGGFYVPATAGEIVAQNKRLDVTGHIPINLESIMVGNGHVDPYHQASAYADYSCDFVQPPLYNESSCAAIRAAVPRCQQLIKACYDNPGALTCVPSSIYCYTHTTGPYDETGLNPYDIRRKCEGNDLCYDLIGDIQSYANRPDVRQALGVDEKVQKYESCSDSVGFRFGLSGDHSRNHVKNFPVLLAEGIRVLIYAGDKDWICNWVGNKAWALALEWPGNQSFNDAEDLPWLSWTTAQEAGTVRSVGNFTLLRVYDAGHMVPFDQPENSLDMVSRWLAGLPFA</sequence>
<dbReference type="InterPro" id="IPR029058">
    <property type="entry name" value="AB_hydrolase_fold"/>
</dbReference>